<feature type="compositionally biased region" description="Polar residues" evidence="1">
    <location>
        <begin position="65"/>
        <end position="83"/>
    </location>
</feature>
<keyword evidence="2" id="KW-0472">Membrane</keyword>
<gene>
    <name evidence="3" type="ORF">DI53_3688</name>
</gene>
<dbReference type="AlphaFoldDB" id="A0A0B8T1T7"/>
<evidence type="ECO:0000313" key="4">
    <source>
        <dbReference type="Proteomes" id="UP000031802"/>
    </source>
</evidence>
<dbReference type="Proteomes" id="UP000031802">
    <property type="component" value="Unassembled WGS sequence"/>
</dbReference>
<organism evidence="3 4">
    <name type="scientific">Sphingobacterium deserti</name>
    <dbReference type="NCBI Taxonomy" id="1229276"/>
    <lineage>
        <taxon>Bacteria</taxon>
        <taxon>Pseudomonadati</taxon>
        <taxon>Bacteroidota</taxon>
        <taxon>Sphingobacteriia</taxon>
        <taxon>Sphingobacteriales</taxon>
        <taxon>Sphingobacteriaceae</taxon>
        <taxon>Sphingobacterium</taxon>
    </lineage>
</organism>
<feature type="transmembrane region" description="Helical" evidence="2">
    <location>
        <begin position="6"/>
        <end position="24"/>
    </location>
</feature>
<comment type="caution">
    <text evidence="3">The sequence shown here is derived from an EMBL/GenBank/DDBJ whole genome shotgun (WGS) entry which is preliminary data.</text>
</comment>
<keyword evidence="2" id="KW-0812">Transmembrane</keyword>
<dbReference type="EMBL" id="JJMU01000066">
    <property type="protein sequence ID" value="KGE12648.1"/>
    <property type="molecule type" value="Genomic_DNA"/>
</dbReference>
<reference evidence="3 4" key="2">
    <citation type="journal article" date="2015" name="PLoS ONE">
        <title>Whole-Genome Optical Mapping and Finished Genome Sequence of Sphingobacterium deserti sp. nov., a New Species Isolated from the Western Desert of China.</title>
        <authorList>
            <person name="Teng C."/>
            <person name="Zhou Z."/>
            <person name="Molnar I."/>
            <person name="Li X."/>
            <person name="Tang R."/>
            <person name="Chen M."/>
            <person name="Wang L."/>
            <person name="Su S."/>
            <person name="Zhang W."/>
            <person name="Lin M."/>
        </authorList>
    </citation>
    <scope>NUCLEOTIDE SEQUENCE [LARGE SCALE GENOMIC DNA]</scope>
    <source>
        <strain evidence="4">ACCC05744</strain>
    </source>
</reference>
<evidence type="ECO:0000256" key="1">
    <source>
        <dbReference type="SAM" id="MobiDB-lite"/>
    </source>
</evidence>
<evidence type="ECO:0000256" key="2">
    <source>
        <dbReference type="SAM" id="Phobius"/>
    </source>
</evidence>
<accession>A0A0B8T1T7</accession>
<dbReference type="PATRIC" id="fig|1229276.3.peg.3813"/>
<dbReference type="STRING" id="1229276.DI53_3688"/>
<sequence length="113" mass="12577">MSWTTFTLSLVLAYLIYYVINLLYDRWLVGKVSVTAPTEEKLYFEDDVVPELIKLELPDREEESTGSNSEMQSASAPSTAISSVAESTGGVSLGELMRLAKDNLIEHTRAIPY</sequence>
<reference evidence="4" key="1">
    <citation type="submission" date="2014-04" db="EMBL/GenBank/DDBJ databases">
        <title>Whole-Genome optical mapping and complete genome sequence of Sphingobacterium deserti sp. nov., a new spaces isolated from desert in the west of China.</title>
        <authorList>
            <person name="Teng C."/>
            <person name="Zhou Z."/>
            <person name="Li X."/>
            <person name="Chen M."/>
            <person name="Lin M."/>
            <person name="Wang L."/>
            <person name="Su S."/>
            <person name="Zhang C."/>
            <person name="Zhang W."/>
        </authorList>
    </citation>
    <scope>NUCLEOTIDE SEQUENCE [LARGE SCALE GENOMIC DNA]</scope>
    <source>
        <strain evidence="4">ACCC05744</strain>
    </source>
</reference>
<name>A0A0B8T1T7_9SPHI</name>
<proteinExistence type="predicted"/>
<keyword evidence="4" id="KW-1185">Reference proteome</keyword>
<keyword evidence="2" id="KW-1133">Transmembrane helix</keyword>
<evidence type="ECO:0000313" key="3">
    <source>
        <dbReference type="EMBL" id="KGE12648.1"/>
    </source>
</evidence>
<feature type="region of interest" description="Disordered" evidence="1">
    <location>
        <begin position="58"/>
        <end position="83"/>
    </location>
</feature>
<protein>
    <submittedName>
        <fullName evidence="3">Uncharacterized protein</fullName>
    </submittedName>
</protein>